<keyword evidence="4" id="KW-1185">Reference proteome</keyword>
<keyword evidence="1" id="KW-0472">Membrane</keyword>
<dbReference type="Gene3D" id="3.20.20.450">
    <property type="entry name" value="EAL domain"/>
    <property type="match status" value="1"/>
</dbReference>
<dbReference type="RefSeq" id="WP_189677817.1">
    <property type="nucleotide sequence ID" value="NZ_BNAQ01000013.1"/>
</dbReference>
<dbReference type="InterPro" id="IPR000160">
    <property type="entry name" value="GGDEF_dom"/>
</dbReference>
<dbReference type="PANTHER" id="PTHR33121">
    <property type="entry name" value="CYCLIC DI-GMP PHOSPHODIESTERASE PDEF"/>
    <property type="match status" value="1"/>
</dbReference>
<protein>
    <recommendedName>
        <fullName evidence="2">EAL domain-containing protein</fullName>
    </recommendedName>
</protein>
<dbReference type="EMBL" id="BNAQ01000013">
    <property type="protein sequence ID" value="GHH26245.1"/>
    <property type="molecule type" value="Genomic_DNA"/>
</dbReference>
<dbReference type="Pfam" id="PF05226">
    <property type="entry name" value="CHASE2"/>
    <property type="match status" value="1"/>
</dbReference>
<organism evidence="3 4">
    <name type="scientific">Sphingomonas glacialis</name>
    <dbReference type="NCBI Taxonomy" id="658225"/>
    <lineage>
        <taxon>Bacteria</taxon>
        <taxon>Pseudomonadati</taxon>
        <taxon>Pseudomonadota</taxon>
        <taxon>Alphaproteobacteria</taxon>
        <taxon>Sphingomonadales</taxon>
        <taxon>Sphingomonadaceae</taxon>
        <taxon>Sphingomonas</taxon>
    </lineage>
</organism>
<dbReference type="InterPro" id="IPR001633">
    <property type="entry name" value="EAL_dom"/>
</dbReference>
<keyword evidence="1" id="KW-0812">Transmembrane</keyword>
<dbReference type="CDD" id="cd01948">
    <property type="entry name" value="EAL"/>
    <property type="match status" value="1"/>
</dbReference>
<keyword evidence="1" id="KW-1133">Transmembrane helix</keyword>
<dbReference type="SMART" id="SM00052">
    <property type="entry name" value="EAL"/>
    <property type="match status" value="1"/>
</dbReference>
<dbReference type="SMART" id="SM01080">
    <property type="entry name" value="CHASE2"/>
    <property type="match status" value="1"/>
</dbReference>
<dbReference type="Proteomes" id="UP000652430">
    <property type="component" value="Unassembled WGS sequence"/>
</dbReference>
<dbReference type="Gene3D" id="3.30.70.270">
    <property type="match status" value="1"/>
</dbReference>
<dbReference type="InterPro" id="IPR007890">
    <property type="entry name" value="CHASE2"/>
</dbReference>
<evidence type="ECO:0000313" key="3">
    <source>
        <dbReference type="EMBL" id="GHH26245.1"/>
    </source>
</evidence>
<accession>A0ABQ3M3Z9</accession>
<evidence type="ECO:0000259" key="2">
    <source>
        <dbReference type="PROSITE" id="PS50883"/>
    </source>
</evidence>
<name>A0ABQ3M3Z9_9SPHN</name>
<dbReference type="InterPro" id="IPR035919">
    <property type="entry name" value="EAL_sf"/>
</dbReference>
<dbReference type="SMART" id="SM00267">
    <property type="entry name" value="GGDEF"/>
    <property type="match status" value="1"/>
</dbReference>
<reference evidence="4" key="1">
    <citation type="journal article" date="2019" name="Int. J. Syst. Evol. Microbiol.">
        <title>The Global Catalogue of Microorganisms (GCM) 10K type strain sequencing project: providing services to taxonomists for standard genome sequencing and annotation.</title>
        <authorList>
            <consortium name="The Broad Institute Genomics Platform"/>
            <consortium name="The Broad Institute Genome Sequencing Center for Infectious Disease"/>
            <person name="Wu L."/>
            <person name="Ma J."/>
        </authorList>
    </citation>
    <scope>NUCLEOTIDE SEQUENCE [LARGE SCALE GENOMIC DNA]</scope>
    <source>
        <strain evidence="4">CGMCC 1.8957</strain>
    </source>
</reference>
<dbReference type="Pfam" id="PF00563">
    <property type="entry name" value="EAL"/>
    <property type="match status" value="1"/>
</dbReference>
<sequence length="771" mass="82398">MRRLIAFGKAFARRTSNWAILGVSVLIGTLLALLPIGDALDRAISPARFAVVHRAASGKLLVVEMDAKSAKAIQRWPWSRAHYSAVVDHLRHAGATSILFDVDFSSASDPAGDAAFAAALARADGMVTLPTFGQSADLLDQRTIDALPIPLFRPNVALASVSIRPDRDGQVRSMPFGTITAGTPRPSISAYIAQRSGTADTGFPIDMSIDPATIPRLSFIDVRNGKFDPALVRGRSILIGATAIEMGDRYGTPLWGVIPGVFIQALGSETLLRGVPVAGEPAVPLVLALVAILLIVRTRGIAILPAMLGAHVVLAGLVLVAQHALLIVYPLAAGLGMIAVAGLACGVRDVAGRFRLQRTIDEATGLPNGRSLVAERQGGATCTLVVTQFNNYESLLAVLGPRSGADVVLRIADRLALVAQDGRVYRTADRHLAFVLPQDQAIDDTLHGLRAIMLQPVEVAGRRVDVVIALGLASGTGDTLERLLVDAAMAADEALQAGSFWQRSVADDGNLERSISLMGELDAALAADQIDVYYQPKYDLRKRRITSTEALVRWRHPERGFVGPDVFIPLAEKTNRIAPLTLHVLQRVVRDVADWRVLHGSVTAAVNISANLLSDTAFNAQVEDILLTSGVPSTALVFEVTESAAMSDPTSAIAALNRYREIGVAVSMDDYGTGQSTLTYLKQLPLNELKIDRSFVQHAHVNRADSVLVRSTIELAHELGLKVVAEGVEDRACLDFLSACGCDLIQGYFISRPLPLGEFVTLLGEDFKVAA</sequence>
<evidence type="ECO:0000313" key="4">
    <source>
        <dbReference type="Proteomes" id="UP000652430"/>
    </source>
</evidence>
<evidence type="ECO:0000256" key="1">
    <source>
        <dbReference type="SAM" id="Phobius"/>
    </source>
</evidence>
<feature type="domain" description="EAL" evidence="2">
    <location>
        <begin position="514"/>
        <end position="767"/>
    </location>
</feature>
<feature type="transmembrane region" description="Helical" evidence="1">
    <location>
        <begin position="278"/>
        <end position="296"/>
    </location>
</feature>
<comment type="caution">
    <text evidence="3">The sequence shown here is derived from an EMBL/GenBank/DDBJ whole genome shotgun (WGS) entry which is preliminary data.</text>
</comment>
<dbReference type="InterPro" id="IPR043128">
    <property type="entry name" value="Rev_trsase/Diguanyl_cyclase"/>
</dbReference>
<feature type="transmembrane region" description="Helical" evidence="1">
    <location>
        <begin position="327"/>
        <end position="347"/>
    </location>
</feature>
<dbReference type="SUPFAM" id="SSF141868">
    <property type="entry name" value="EAL domain-like"/>
    <property type="match status" value="1"/>
</dbReference>
<dbReference type="InterPro" id="IPR050706">
    <property type="entry name" value="Cyclic-di-GMP_PDE-like"/>
</dbReference>
<proteinExistence type="predicted"/>
<gene>
    <name evidence="3" type="ORF">GCM10008023_40580</name>
</gene>
<dbReference type="PROSITE" id="PS50883">
    <property type="entry name" value="EAL"/>
    <property type="match status" value="1"/>
</dbReference>
<feature type="transmembrane region" description="Helical" evidence="1">
    <location>
        <begin position="303"/>
        <end position="321"/>
    </location>
</feature>
<dbReference type="PANTHER" id="PTHR33121:SF79">
    <property type="entry name" value="CYCLIC DI-GMP PHOSPHODIESTERASE PDED-RELATED"/>
    <property type="match status" value="1"/>
</dbReference>